<keyword evidence="1" id="KW-0812">Transmembrane</keyword>
<reference evidence="4" key="1">
    <citation type="journal article" date="2017" name="Plant J.">
        <title>The pomegranate (Punica granatum L.) genome and the genomics of punicalagin biosynthesis.</title>
        <authorList>
            <person name="Qin G."/>
            <person name="Xu C."/>
            <person name="Ming R."/>
            <person name="Tang H."/>
            <person name="Guyot R."/>
            <person name="Kramer E.M."/>
            <person name="Hu Y."/>
            <person name="Yi X."/>
            <person name="Qi Y."/>
            <person name="Xu X."/>
            <person name="Gao Z."/>
            <person name="Pan H."/>
            <person name="Jian J."/>
            <person name="Tian Y."/>
            <person name="Yue Z."/>
            <person name="Xu Y."/>
        </authorList>
    </citation>
    <scope>NUCLEOTIDE SEQUENCE [LARGE SCALE GENOMIC DNA]</scope>
    <source>
        <strain evidence="4">cv. Dabenzi</strain>
    </source>
</reference>
<accession>A0A218VTP4</accession>
<keyword evidence="1" id="KW-0472">Membrane</keyword>
<protein>
    <submittedName>
        <fullName evidence="2">Uncharacterized protein</fullName>
    </submittedName>
</protein>
<dbReference type="Proteomes" id="UP000197138">
    <property type="component" value="Unassembled WGS sequence"/>
</dbReference>
<evidence type="ECO:0000313" key="2">
    <source>
        <dbReference type="EMBL" id="OWM63659.1"/>
    </source>
</evidence>
<gene>
    <name evidence="2" type="ORF">CDL15_Pgr008202</name>
    <name evidence="3" type="ORF">CRG98_040820</name>
</gene>
<dbReference type="EMBL" id="MTKT01005898">
    <property type="protein sequence ID" value="OWM63659.1"/>
    <property type="molecule type" value="Genomic_DNA"/>
</dbReference>
<reference evidence="3 5" key="3">
    <citation type="submission" date="2017-11" db="EMBL/GenBank/DDBJ databases">
        <title>De-novo sequencing of pomegranate (Punica granatum L.) genome.</title>
        <authorList>
            <person name="Akparov Z."/>
            <person name="Amiraslanov A."/>
            <person name="Hajiyeva S."/>
            <person name="Abbasov M."/>
            <person name="Kaur K."/>
            <person name="Hamwieh A."/>
            <person name="Solovyev V."/>
            <person name="Salamov A."/>
            <person name="Braich B."/>
            <person name="Kosarev P."/>
            <person name="Mahmoud A."/>
            <person name="Hajiyev E."/>
            <person name="Babayeva S."/>
            <person name="Izzatullayeva V."/>
            <person name="Mammadov A."/>
            <person name="Mammadov A."/>
            <person name="Sharifova S."/>
            <person name="Ojaghi J."/>
            <person name="Eynullazada K."/>
            <person name="Bayramov B."/>
            <person name="Abdulazimova A."/>
            <person name="Shahmuradov I."/>
        </authorList>
    </citation>
    <scope>NUCLEOTIDE SEQUENCE [LARGE SCALE GENOMIC DNA]</scope>
    <source>
        <strain evidence="3">AG2017</strain>
        <strain evidence="5">cv. AG2017</strain>
        <tissue evidence="3">Leaf</tissue>
    </source>
</reference>
<dbReference type="InterPro" id="IPR007541">
    <property type="entry name" value="Uncharacterised_BSP"/>
</dbReference>
<dbReference type="PANTHER" id="PTHR33321:SF12">
    <property type="entry name" value="PLANT BASIC SECRETORY PROTEIN (BSP) FAMILY PROTEIN"/>
    <property type="match status" value="1"/>
</dbReference>
<keyword evidence="5" id="KW-1185">Reference proteome</keyword>
<dbReference type="AlphaFoldDB" id="A0A218VTP4"/>
<organism evidence="2 4">
    <name type="scientific">Punica granatum</name>
    <name type="common">Pomegranate</name>
    <dbReference type="NCBI Taxonomy" id="22663"/>
    <lineage>
        <taxon>Eukaryota</taxon>
        <taxon>Viridiplantae</taxon>
        <taxon>Streptophyta</taxon>
        <taxon>Embryophyta</taxon>
        <taxon>Tracheophyta</taxon>
        <taxon>Spermatophyta</taxon>
        <taxon>Magnoliopsida</taxon>
        <taxon>eudicotyledons</taxon>
        <taxon>Gunneridae</taxon>
        <taxon>Pentapetalae</taxon>
        <taxon>rosids</taxon>
        <taxon>malvids</taxon>
        <taxon>Myrtales</taxon>
        <taxon>Lythraceae</taxon>
        <taxon>Punica</taxon>
    </lineage>
</organism>
<proteinExistence type="predicted"/>
<feature type="transmembrane region" description="Helical" evidence="1">
    <location>
        <begin position="42"/>
        <end position="64"/>
    </location>
</feature>
<evidence type="ECO:0000313" key="5">
    <source>
        <dbReference type="Proteomes" id="UP000233551"/>
    </source>
</evidence>
<dbReference type="EMBL" id="PGOL01004023">
    <property type="protein sequence ID" value="PKI38779.1"/>
    <property type="molecule type" value="Genomic_DNA"/>
</dbReference>
<dbReference type="Pfam" id="PF04450">
    <property type="entry name" value="BSP"/>
    <property type="match status" value="1"/>
</dbReference>
<reference evidence="2" key="2">
    <citation type="submission" date="2017-06" db="EMBL/GenBank/DDBJ databases">
        <title>The pomegranate genome and the genomics of punicalagin biosynthesis.</title>
        <authorList>
            <person name="Xu C."/>
        </authorList>
    </citation>
    <scope>NUCLEOTIDE SEQUENCE [LARGE SCALE GENOMIC DNA]</scope>
    <source>
        <tissue evidence="2">Fresh leaf</tissue>
    </source>
</reference>
<dbReference type="STRING" id="22663.A0A218VTP4"/>
<evidence type="ECO:0000313" key="3">
    <source>
        <dbReference type="EMBL" id="PKI38779.1"/>
    </source>
</evidence>
<evidence type="ECO:0000313" key="4">
    <source>
        <dbReference type="Proteomes" id="UP000197138"/>
    </source>
</evidence>
<keyword evidence="1" id="KW-1133">Transmembrane helix</keyword>
<sequence length="304" mass="33707">MRRRHSIYSLRMSDFGIQAEPRQNAISYSICNCQTKMSSIKLFFVLILATALDSIVATRSAALFSTTASLSNSKAYAPTAKLTPSIVYILVDNSTSLGNSRFEKEIGDNGVDILSSASEYILDTLYHGRKPQDVKDYSKVVAVIESLNQDGIRWSPTTAASTVRNEICLNSDYIQHFNGDIRYEFTGIMYQESKHIWQWNGNGTAPAGLINGMAGYLRLKAGWPSVSWERQGSGNQWDEGYHVTAYFLEYCNSIKDGFVAELNAMIRDHYGNDFFVTILGKSVDEPYGSTTSYEGPTPAPTPGS</sequence>
<dbReference type="Proteomes" id="UP000233551">
    <property type="component" value="Unassembled WGS sequence"/>
</dbReference>
<comment type="caution">
    <text evidence="2">The sequence shown here is derived from an EMBL/GenBank/DDBJ whole genome shotgun (WGS) entry which is preliminary data.</text>
</comment>
<dbReference type="PANTHER" id="PTHR33321">
    <property type="match status" value="1"/>
</dbReference>
<name>A0A218VTP4_PUNGR</name>
<evidence type="ECO:0000256" key="1">
    <source>
        <dbReference type="SAM" id="Phobius"/>
    </source>
</evidence>